<evidence type="ECO:0000313" key="2">
    <source>
        <dbReference type="EMBL" id="SUZ80250.1"/>
    </source>
</evidence>
<accession>A0A381QMI1</accession>
<organism evidence="2">
    <name type="scientific">marine metagenome</name>
    <dbReference type="NCBI Taxonomy" id="408172"/>
    <lineage>
        <taxon>unclassified sequences</taxon>
        <taxon>metagenomes</taxon>
        <taxon>ecological metagenomes</taxon>
    </lineage>
</organism>
<sequence length="185" mass="19935">MGRIPSATRETVPSGQADAFDQLLAGAGSVPLVGPGSIFWHVPKAQQLVTALNQYLRNDSSLSNKILELAMLVTARENDCMYVWNAHAASARAAGVPDAVVDALRDRKELPALAPDEAAVINYGQEFYRTHRVSRGAFQSAIEQFGKQGLIELTLTMGNYALIAIAVNSFDSELPANRTEPVLPV</sequence>
<dbReference type="EMBL" id="UINC01001420">
    <property type="protein sequence ID" value="SUZ80250.1"/>
    <property type="molecule type" value="Genomic_DNA"/>
</dbReference>
<dbReference type="PANTHER" id="PTHR34846">
    <property type="entry name" value="4-CARBOXYMUCONOLACTONE DECARBOXYLASE FAMILY PROTEIN (AFU_ORTHOLOGUE AFUA_6G11590)"/>
    <property type="match status" value="1"/>
</dbReference>
<dbReference type="InterPro" id="IPR029032">
    <property type="entry name" value="AhpD-like"/>
</dbReference>
<dbReference type="Gene3D" id="1.20.1290.10">
    <property type="entry name" value="AhpD-like"/>
    <property type="match status" value="1"/>
</dbReference>
<protein>
    <recommendedName>
        <fullName evidence="1">Carboxymuconolactone decarboxylase-like domain-containing protein</fullName>
    </recommendedName>
</protein>
<dbReference type="SUPFAM" id="SSF69118">
    <property type="entry name" value="AhpD-like"/>
    <property type="match status" value="1"/>
</dbReference>
<dbReference type="InterPro" id="IPR003779">
    <property type="entry name" value="CMD-like"/>
</dbReference>
<feature type="domain" description="Carboxymuconolactone decarboxylase-like" evidence="1">
    <location>
        <begin position="43"/>
        <end position="123"/>
    </location>
</feature>
<reference evidence="2" key="1">
    <citation type="submission" date="2018-05" db="EMBL/GenBank/DDBJ databases">
        <authorList>
            <person name="Lanie J.A."/>
            <person name="Ng W.-L."/>
            <person name="Kazmierczak K.M."/>
            <person name="Andrzejewski T.M."/>
            <person name="Davidsen T.M."/>
            <person name="Wayne K.J."/>
            <person name="Tettelin H."/>
            <person name="Glass J.I."/>
            <person name="Rusch D."/>
            <person name="Podicherti R."/>
            <person name="Tsui H.-C.T."/>
            <person name="Winkler M.E."/>
        </authorList>
    </citation>
    <scope>NUCLEOTIDE SEQUENCE</scope>
</reference>
<dbReference type="Pfam" id="PF02627">
    <property type="entry name" value="CMD"/>
    <property type="match status" value="1"/>
</dbReference>
<name>A0A381QMI1_9ZZZZ</name>
<dbReference type="GO" id="GO:0051920">
    <property type="term" value="F:peroxiredoxin activity"/>
    <property type="evidence" value="ECO:0007669"/>
    <property type="project" value="InterPro"/>
</dbReference>
<proteinExistence type="predicted"/>
<dbReference type="PANTHER" id="PTHR34846:SF11">
    <property type="entry name" value="4-CARBOXYMUCONOLACTONE DECARBOXYLASE FAMILY PROTEIN (AFU_ORTHOLOGUE AFUA_6G11590)"/>
    <property type="match status" value="1"/>
</dbReference>
<gene>
    <name evidence="2" type="ORF">METZ01_LOCUS33104</name>
</gene>
<evidence type="ECO:0000259" key="1">
    <source>
        <dbReference type="Pfam" id="PF02627"/>
    </source>
</evidence>
<dbReference type="AlphaFoldDB" id="A0A381QMI1"/>